<keyword evidence="2" id="KW-1185">Reference proteome</keyword>
<dbReference type="STRING" id="1537102.L1LAK5"/>
<organism evidence="1 2">
    <name type="scientific">Theileria equi strain WA</name>
    <dbReference type="NCBI Taxonomy" id="1537102"/>
    <lineage>
        <taxon>Eukaryota</taxon>
        <taxon>Sar</taxon>
        <taxon>Alveolata</taxon>
        <taxon>Apicomplexa</taxon>
        <taxon>Aconoidasida</taxon>
        <taxon>Piroplasmida</taxon>
        <taxon>Theileriidae</taxon>
        <taxon>Theileria</taxon>
    </lineage>
</organism>
<name>L1LAK5_THEEQ</name>
<accession>L1LAK5</accession>
<dbReference type="EMBL" id="ACOU01000007">
    <property type="protein sequence ID" value="EKX72507.1"/>
    <property type="molecule type" value="Genomic_DNA"/>
</dbReference>
<dbReference type="GeneID" id="15804150"/>
<dbReference type="VEuPathDB" id="PiroplasmaDB:BEWA_049740"/>
<dbReference type="Proteomes" id="UP000031512">
    <property type="component" value="Unassembled WGS sequence"/>
</dbReference>
<evidence type="ECO:0000313" key="1">
    <source>
        <dbReference type="EMBL" id="EKX72507.1"/>
    </source>
</evidence>
<evidence type="ECO:0000313" key="2">
    <source>
        <dbReference type="Proteomes" id="UP000031512"/>
    </source>
</evidence>
<comment type="caution">
    <text evidence="1">The sequence shown here is derived from an EMBL/GenBank/DDBJ whole genome shotgun (WGS) entry which is preliminary data.</text>
</comment>
<dbReference type="KEGG" id="beq:BEWA_049740"/>
<sequence length="386" mass="42401">MAAPLQVTIDLKNKPNGDPPQEITYDGDLLTTDKKIKVTRTLYPPSGSAHDFYRYTHVDSHGGNQPFELAQVLDDQNSPISGIQESQDNKVTSVSAYYWKHENGGRGLPSKALLVELVSSTETKYYRNSQNGTWTKHKISGSPTKEDLELLNCEINYAVTIDLSFSRNNGSYCCKEHGCGREKVSVSKDFITVGSSPIPYLKHEVDQNSKVAAIKYNDGGHNSGAGTRKNITLEDVPNLPNLWCQGIYTFYCSENDPVLIYVDSPGQGVNGWYQKGSGDESQWVKTPSMGINITPEILKTCSHNDFNDLVRALNEATGCGNLEECKPPPPSPLPAPQADQITGTEPFAFATLGYALSGTLAGSAATFFGGWKLYNRYKGDPWVRQI</sequence>
<reference evidence="1 2" key="1">
    <citation type="journal article" date="2012" name="BMC Genomics">
        <title>Comparative genomic analysis and phylogenetic position of Theileria equi.</title>
        <authorList>
            <person name="Kappmeyer L.S."/>
            <person name="Thiagarajan M."/>
            <person name="Herndon D.R."/>
            <person name="Ramsay J.D."/>
            <person name="Caler E."/>
            <person name="Djikeng A."/>
            <person name="Gillespie J.J."/>
            <person name="Lau A.O."/>
            <person name="Roalson E.H."/>
            <person name="Silva J.C."/>
            <person name="Silva M.G."/>
            <person name="Suarez C.E."/>
            <person name="Ueti M.W."/>
            <person name="Nene V.M."/>
            <person name="Mealey R.H."/>
            <person name="Knowles D.P."/>
            <person name="Brayton K.A."/>
        </authorList>
    </citation>
    <scope>NUCLEOTIDE SEQUENCE [LARGE SCALE GENOMIC DNA]</scope>
    <source>
        <strain evidence="1 2">WA</strain>
    </source>
</reference>
<gene>
    <name evidence="1" type="ORF">BEWA_049740</name>
</gene>
<dbReference type="RefSeq" id="XP_004831959.1">
    <property type="nucleotide sequence ID" value="XM_004831902.1"/>
</dbReference>
<proteinExistence type="predicted"/>
<dbReference type="OrthoDB" id="361062at2759"/>
<dbReference type="AlphaFoldDB" id="L1LAK5"/>
<protein>
    <submittedName>
        <fullName evidence="1">Uncharacterized protein</fullName>
    </submittedName>
</protein>